<dbReference type="PROSITE" id="PS51840">
    <property type="entry name" value="C2_NT"/>
    <property type="match status" value="1"/>
</dbReference>
<evidence type="ECO:0000313" key="3">
    <source>
        <dbReference type="EMBL" id="KAL1837848.1"/>
    </source>
</evidence>
<dbReference type="PANTHER" id="PTHR21456:SF1">
    <property type="entry name" value="C2 NT-TYPE DOMAIN-CONTAINING PROTEIN"/>
    <property type="match status" value="1"/>
</dbReference>
<gene>
    <name evidence="3" type="ORF">VTJ49DRAFT_3321</name>
</gene>
<dbReference type="EMBL" id="JAZGSY010000258">
    <property type="protein sequence ID" value="KAL1837848.1"/>
    <property type="molecule type" value="Genomic_DNA"/>
</dbReference>
<dbReference type="PANTHER" id="PTHR21456">
    <property type="entry name" value="FAMILY WITH SEQUENCE SIMILARITY 102"/>
    <property type="match status" value="1"/>
</dbReference>
<sequence>MQLLSLVGKTRKPKFEVHLKIADLNNVPLASGGSFVKWHLPGSIHKEHRGRTQKCPILNHRVEYNYAKVLVVRIPIDRNQCLAECAIEFEVIQEFSATGSGGGGVRDEKVTLGHVRLNLSEYVDESEAILRDTAAAATLAARDSFGSPVQKSGHRRNRSSLSNVVPSVGDESSPRSSRDEDHSADHDVQDGVVRRHLLQESKINSTLKVSILMVQVDGDRNFVAPPPKSTPVFGAIAGFVASDALEPVDPGANTLGNTQTSLAGKSRDVYELQDMYRRALAASWVSQPGELPADQCIEDIFGGGDGFIEERGHSRHHHHHHHHRHHSSHHKHHHLRRPTIAHHTYHRPGSSSSSTSPPNFRQDSTLTAIFGPASSSSSALPSDNDNNTDDNTTNQPGNSNNNNATLRPRDAAARLRRQLSHQTVLTDRSGATTVVPTFGDALQNINNSGISDTGLAPLHHHHQRDRNEPFPSFSSTTPIAFHAPHHHRREDSKITHADLSSPPGGFPLGSDPRSRSSSMVSLAATTSSTASDRFGNGNANHGYQNHFAQGRDQSSDELDYGRGRAGGLSSSMFKRAREVGEFEVRDDLVAWTIPSGTRAGTAV</sequence>
<feature type="compositionally biased region" description="Basic and acidic residues" evidence="1">
    <location>
        <begin position="172"/>
        <end position="192"/>
    </location>
</feature>
<comment type="caution">
    <text evidence="3">The sequence shown here is derived from an EMBL/GenBank/DDBJ whole genome shotgun (WGS) entry which is preliminary data.</text>
</comment>
<evidence type="ECO:0000313" key="4">
    <source>
        <dbReference type="Proteomes" id="UP001583172"/>
    </source>
</evidence>
<accession>A0ABR3V7S0</accession>
<dbReference type="InterPro" id="IPR019448">
    <property type="entry name" value="NT-C2"/>
</dbReference>
<evidence type="ECO:0000256" key="1">
    <source>
        <dbReference type="SAM" id="MobiDB-lite"/>
    </source>
</evidence>
<dbReference type="InterPro" id="IPR039931">
    <property type="entry name" value="EEIG1/2-like"/>
</dbReference>
<keyword evidence="4" id="KW-1185">Reference proteome</keyword>
<dbReference type="Pfam" id="PF10358">
    <property type="entry name" value="NT-C2"/>
    <property type="match status" value="1"/>
</dbReference>
<feature type="compositionally biased region" description="Basic residues" evidence="1">
    <location>
        <begin position="313"/>
        <end position="346"/>
    </location>
</feature>
<feature type="region of interest" description="Disordered" evidence="1">
    <location>
        <begin position="453"/>
        <end position="559"/>
    </location>
</feature>
<evidence type="ECO:0000259" key="2">
    <source>
        <dbReference type="PROSITE" id="PS51840"/>
    </source>
</evidence>
<dbReference type="Proteomes" id="UP001583172">
    <property type="component" value="Unassembled WGS sequence"/>
</dbReference>
<feature type="region of interest" description="Disordered" evidence="1">
    <location>
        <begin position="145"/>
        <end position="192"/>
    </location>
</feature>
<organism evidence="3 4">
    <name type="scientific">Humicola insolens</name>
    <name type="common">Soft-rot fungus</name>
    <dbReference type="NCBI Taxonomy" id="85995"/>
    <lineage>
        <taxon>Eukaryota</taxon>
        <taxon>Fungi</taxon>
        <taxon>Dikarya</taxon>
        <taxon>Ascomycota</taxon>
        <taxon>Pezizomycotina</taxon>
        <taxon>Sordariomycetes</taxon>
        <taxon>Sordariomycetidae</taxon>
        <taxon>Sordariales</taxon>
        <taxon>Chaetomiaceae</taxon>
        <taxon>Mycothermus</taxon>
    </lineage>
</organism>
<proteinExistence type="predicted"/>
<feature type="compositionally biased region" description="Polar residues" evidence="1">
    <location>
        <begin position="357"/>
        <end position="367"/>
    </location>
</feature>
<reference evidence="3 4" key="1">
    <citation type="journal article" date="2024" name="Commun. Biol.">
        <title>Comparative genomic analysis of thermophilic fungi reveals convergent evolutionary adaptations and gene losses.</title>
        <authorList>
            <person name="Steindorff A.S."/>
            <person name="Aguilar-Pontes M.V."/>
            <person name="Robinson A.J."/>
            <person name="Andreopoulos B."/>
            <person name="LaButti K."/>
            <person name="Kuo A."/>
            <person name="Mondo S."/>
            <person name="Riley R."/>
            <person name="Otillar R."/>
            <person name="Haridas S."/>
            <person name="Lipzen A."/>
            <person name="Grimwood J."/>
            <person name="Schmutz J."/>
            <person name="Clum A."/>
            <person name="Reid I.D."/>
            <person name="Moisan M.C."/>
            <person name="Butler G."/>
            <person name="Nguyen T.T.M."/>
            <person name="Dewar K."/>
            <person name="Conant G."/>
            <person name="Drula E."/>
            <person name="Henrissat B."/>
            <person name="Hansel C."/>
            <person name="Singer S."/>
            <person name="Hutchinson M.I."/>
            <person name="de Vries R.P."/>
            <person name="Natvig D.O."/>
            <person name="Powell A.J."/>
            <person name="Tsang A."/>
            <person name="Grigoriev I.V."/>
        </authorList>
    </citation>
    <scope>NUCLEOTIDE SEQUENCE [LARGE SCALE GENOMIC DNA]</scope>
    <source>
        <strain evidence="3 4">CBS 620.91</strain>
    </source>
</reference>
<feature type="domain" description="C2 NT-type" evidence="2">
    <location>
        <begin position="5"/>
        <end position="161"/>
    </location>
</feature>
<feature type="compositionally biased region" description="Low complexity" evidence="1">
    <location>
        <begin position="515"/>
        <end position="531"/>
    </location>
</feature>
<feature type="compositionally biased region" description="Low complexity" evidence="1">
    <location>
        <begin position="372"/>
        <end position="406"/>
    </location>
</feature>
<name>A0ABR3V7S0_HUMIN</name>
<protein>
    <recommendedName>
        <fullName evidence="2">C2 NT-type domain-containing protein</fullName>
    </recommendedName>
</protein>
<feature type="region of interest" description="Disordered" evidence="1">
    <location>
        <begin position="307"/>
        <end position="406"/>
    </location>
</feature>
<feature type="compositionally biased region" description="Polar residues" evidence="1">
    <location>
        <begin position="537"/>
        <end position="547"/>
    </location>
</feature>